<evidence type="ECO:0000256" key="2">
    <source>
        <dbReference type="ARBA" id="ARBA00022490"/>
    </source>
</evidence>
<evidence type="ECO:0000256" key="6">
    <source>
        <dbReference type="RuleBase" id="RU365047"/>
    </source>
</evidence>
<dbReference type="InterPro" id="IPR044642">
    <property type="entry name" value="PTHR15588"/>
</dbReference>
<dbReference type="GO" id="GO:0003729">
    <property type="term" value="F:mRNA binding"/>
    <property type="evidence" value="ECO:0007669"/>
    <property type="project" value="TreeGrafter"/>
</dbReference>
<evidence type="ECO:0000259" key="7">
    <source>
        <dbReference type="PROSITE" id="PS52002"/>
    </source>
</evidence>
<dbReference type="OrthoDB" id="10263346at2759"/>
<dbReference type="SUPFAM" id="SSF50182">
    <property type="entry name" value="Sm-like ribonucleoproteins"/>
    <property type="match status" value="1"/>
</dbReference>
<dbReference type="Pfam" id="PF01423">
    <property type="entry name" value="LSM"/>
    <property type="match status" value="1"/>
</dbReference>
<comment type="subcellular location">
    <subcellularLocation>
        <location evidence="6">Cytoplasm</location>
    </subcellularLocation>
    <subcellularLocation>
        <location evidence="6">Cytoplasm</location>
        <location evidence="6">P-body</location>
    </subcellularLocation>
</comment>
<dbReference type="SMART" id="SM00651">
    <property type="entry name" value="Sm"/>
    <property type="match status" value="1"/>
</dbReference>
<sequence length="84" mass="9536">MSFSNASLCDEVDKKLIVVLRDGKKFIGVMRTFDQFANIILQDTVERIYVGNCYSDKYLGVFFIRGDNVVILGEIVCLEYESIG</sequence>
<dbReference type="Proteomes" id="UP000007797">
    <property type="component" value="Unassembled WGS sequence"/>
</dbReference>
<dbReference type="GO" id="GO:1990904">
    <property type="term" value="C:ribonucleoprotein complex"/>
    <property type="evidence" value="ECO:0007669"/>
    <property type="project" value="UniProtKB-KW"/>
</dbReference>
<keyword evidence="5 6" id="KW-0687">Ribonucleoprotein</keyword>
<gene>
    <name evidence="8" type="primary">lsm1</name>
    <name evidence="6" type="synonym">LSM1</name>
    <name evidence="8" type="ORF">DFA_10628</name>
</gene>
<dbReference type="GO" id="GO:1990726">
    <property type="term" value="C:Lsm1-7-Pat1 complex"/>
    <property type="evidence" value="ECO:0007669"/>
    <property type="project" value="TreeGrafter"/>
</dbReference>
<dbReference type="GO" id="GO:0006397">
    <property type="term" value="P:mRNA processing"/>
    <property type="evidence" value="ECO:0007669"/>
    <property type="project" value="UniProtKB-UniRule"/>
</dbReference>
<dbReference type="InterPro" id="IPR034104">
    <property type="entry name" value="Lsm1"/>
</dbReference>
<comment type="subunit">
    <text evidence="6">LSm subunits form a heteromer with a donut shape.</text>
</comment>
<dbReference type="RefSeq" id="XP_004354532.1">
    <property type="nucleotide sequence ID" value="XM_004354480.1"/>
</dbReference>
<organism evidence="8 9">
    <name type="scientific">Cavenderia fasciculata</name>
    <name type="common">Slime mold</name>
    <name type="synonym">Dictyostelium fasciculatum</name>
    <dbReference type="NCBI Taxonomy" id="261658"/>
    <lineage>
        <taxon>Eukaryota</taxon>
        <taxon>Amoebozoa</taxon>
        <taxon>Evosea</taxon>
        <taxon>Eumycetozoa</taxon>
        <taxon>Dictyostelia</taxon>
        <taxon>Acytosteliales</taxon>
        <taxon>Cavenderiaceae</taxon>
        <taxon>Cavenderia</taxon>
    </lineage>
</organism>
<dbReference type="OMA" id="CYSHISP"/>
<dbReference type="CDD" id="cd01728">
    <property type="entry name" value="LSm1"/>
    <property type="match status" value="1"/>
</dbReference>
<dbReference type="InterPro" id="IPR001163">
    <property type="entry name" value="Sm_dom_euk/arc"/>
</dbReference>
<reference evidence="9" key="1">
    <citation type="journal article" date="2011" name="Genome Res.">
        <title>Phylogeny-wide analysis of social amoeba genomes highlights ancient origins for complex intercellular communication.</title>
        <authorList>
            <person name="Heidel A.J."/>
            <person name="Lawal H.M."/>
            <person name="Felder M."/>
            <person name="Schilde C."/>
            <person name="Helps N.R."/>
            <person name="Tunggal B."/>
            <person name="Rivero F."/>
            <person name="John U."/>
            <person name="Schleicher M."/>
            <person name="Eichinger L."/>
            <person name="Platzer M."/>
            <person name="Noegel A.A."/>
            <person name="Schaap P."/>
            <person name="Gloeckner G."/>
        </authorList>
    </citation>
    <scope>NUCLEOTIDE SEQUENCE [LARGE SCALE GENOMIC DNA]</scope>
    <source>
        <strain evidence="9">SH3</strain>
    </source>
</reference>
<evidence type="ECO:0000256" key="4">
    <source>
        <dbReference type="ARBA" id="ARBA00022884"/>
    </source>
</evidence>
<dbReference type="AlphaFoldDB" id="F4QAT2"/>
<dbReference type="InterPro" id="IPR047575">
    <property type="entry name" value="Sm"/>
</dbReference>
<keyword evidence="4 6" id="KW-0694">RNA-binding</keyword>
<dbReference type="GeneID" id="14867411"/>
<protein>
    <recommendedName>
        <fullName evidence="6">U6 snRNA-associated Sm-like protein LSm1</fullName>
    </recommendedName>
</protein>
<comment type="similarity">
    <text evidence="1 6">Belongs to the snRNP Sm proteins family.</text>
</comment>
<dbReference type="Gene3D" id="2.30.30.100">
    <property type="match status" value="1"/>
</dbReference>
<comment type="function">
    <text evidence="6">Probably involved with other LSm subunits in the general process of degradation of mRNAs.</text>
</comment>
<keyword evidence="9" id="KW-1185">Reference proteome</keyword>
<dbReference type="InterPro" id="IPR010920">
    <property type="entry name" value="LSM_dom_sf"/>
</dbReference>
<name>F4QAT2_CACFS</name>
<accession>F4QAT2</accession>
<evidence type="ECO:0000313" key="9">
    <source>
        <dbReference type="Proteomes" id="UP000007797"/>
    </source>
</evidence>
<dbReference type="KEGG" id="dfa:DFA_10628"/>
<dbReference type="EMBL" id="GL883026">
    <property type="protein sequence ID" value="EGG15785.1"/>
    <property type="molecule type" value="Genomic_DNA"/>
</dbReference>
<evidence type="ECO:0000256" key="1">
    <source>
        <dbReference type="ARBA" id="ARBA00006850"/>
    </source>
</evidence>
<dbReference type="GO" id="GO:0000932">
    <property type="term" value="C:P-body"/>
    <property type="evidence" value="ECO:0007669"/>
    <property type="project" value="UniProtKB-SubCell"/>
</dbReference>
<dbReference type="GO" id="GO:0000290">
    <property type="term" value="P:deadenylation-dependent decapping of nuclear-transcribed mRNA"/>
    <property type="evidence" value="ECO:0007669"/>
    <property type="project" value="TreeGrafter"/>
</dbReference>
<dbReference type="STRING" id="1054147.F4QAT2"/>
<evidence type="ECO:0000256" key="3">
    <source>
        <dbReference type="ARBA" id="ARBA00022664"/>
    </source>
</evidence>
<evidence type="ECO:0000313" key="8">
    <source>
        <dbReference type="EMBL" id="EGG15785.1"/>
    </source>
</evidence>
<dbReference type="PANTHER" id="PTHR15588:SF8">
    <property type="entry name" value="U6 SNRNA-ASSOCIATED SM-LIKE PROTEIN LSM1"/>
    <property type="match status" value="1"/>
</dbReference>
<evidence type="ECO:0000256" key="5">
    <source>
        <dbReference type="ARBA" id="ARBA00023274"/>
    </source>
</evidence>
<dbReference type="PANTHER" id="PTHR15588">
    <property type="entry name" value="LSM1"/>
    <property type="match status" value="1"/>
</dbReference>
<keyword evidence="3 6" id="KW-0507">mRNA processing</keyword>
<proteinExistence type="inferred from homology"/>
<keyword evidence="2 6" id="KW-0963">Cytoplasm</keyword>
<dbReference type="PROSITE" id="PS52002">
    <property type="entry name" value="SM"/>
    <property type="match status" value="1"/>
</dbReference>
<feature type="domain" description="Sm" evidence="7">
    <location>
        <begin position="3"/>
        <end position="78"/>
    </location>
</feature>